<dbReference type="CDD" id="cd14744">
    <property type="entry name" value="PAAR_CT_2"/>
    <property type="match status" value="1"/>
</dbReference>
<gene>
    <name evidence="2" type="ORF">AWB69_00784</name>
</gene>
<dbReference type="SUPFAM" id="SSF55486">
    <property type="entry name" value="Metalloproteases ('zincins'), catalytic domain"/>
    <property type="match status" value="1"/>
</dbReference>
<evidence type="ECO:0000313" key="3">
    <source>
        <dbReference type="Proteomes" id="UP000054683"/>
    </source>
</evidence>
<evidence type="ECO:0008006" key="4">
    <source>
        <dbReference type="Google" id="ProtNLM"/>
    </source>
</evidence>
<dbReference type="Proteomes" id="UP000054683">
    <property type="component" value="Unassembled WGS sequence"/>
</dbReference>
<protein>
    <recommendedName>
        <fullName evidence="4">PAAR repeat-containing protein</fullName>
    </recommendedName>
</protein>
<accession>A0A158F816</accession>
<dbReference type="GO" id="GO:0008237">
    <property type="term" value="F:metallopeptidase activity"/>
    <property type="evidence" value="ECO:0007669"/>
    <property type="project" value="InterPro"/>
</dbReference>
<reference evidence="2 3" key="1">
    <citation type="submission" date="2016-01" db="EMBL/GenBank/DDBJ databases">
        <authorList>
            <person name="Oliw E.H."/>
        </authorList>
    </citation>
    <scope>NUCLEOTIDE SEQUENCE [LARGE SCALE GENOMIC DNA]</scope>
    <source>
        <strain evidence="2">LMG 27134</strain>
    </source>
</reference>
<name>A0A158F816_9BURK</name>
<sequence>MRRNYLKFGDKADNGATIIEGIDKVNYGGVYLTYLYAKVRCPVCNTIGTIVPSGPRRPGKWMGREPALHHDLCACECDPKPHLISSQSGMFMSFEAQELAAMGFSPTGTPLPKSLLPAGLPEQDLAESTDNNPASGPSGQPATDCSYLDGSKSRIDAPPAFYVSKNAVTLSSGRPVQADFPAGGKAAATQYDAKIDGKQIPIFVPTRPPADGLPMIGERQLAKALEKLPQQNLENIGQVTTNSSPNPEDAIWQRDYGQADFSSAATASLKQGVAFYPWAAWKGQGEIPQRYIDSTMFHETGHQVSEALWKDPAMKQRFEDAIASDGKAPSQYARRNANEDFAESGNMYWSSKGTPCEAEGRKRYPARFAYFDSVSK</sequence>
<dbReference type="EMBL" id="FCOK02000003">
    <property type="protein sequence ID" value="SAL15871.1"/>
    <property type="molecule type" value="Genomic_DNA"/>
</dbReference>
<dbReference type="Gene3D" id="3.40.390.10">
    <property type="entry name" value="Collagenase (Catalytic Domain)"/>
    <property type="match status" value="1"/>
</dbReference>
<dbReference type="AlphaFoldDB" id="A0A158F816"/>
<organism evidence="2 3">
    <name type="scientific">Caballeronia udeis</name>
    <dbReference type="NCBI Taxonomy" id="1232866"/>
    <lineage>
        <taxon>Bacteria</taxon>
        <taxon>Pseudomonadati</taxon>
        <taxon>Pseudomonadota</taxon>
        <taxon>Betaproteobacteria</taxon>
        <taxon>Burkholderiales</taxon>
        <taxon>Burkholderiaceae</taxon>
        <taxon>Caballeronia</taxon>
    </lineage>
</organism>
<feature type="region of interest" description="Disordered" evidence="1">
    <location>
        <begin position="123"/>
        <end position="150"/>
    </location>
</feature>
<evidence type="ECO:0000256" key="1">
    <source>
        <dbReference type="SAM" id="MobiDB-lite"/>
    </source>
</evidence>
<dbReference type="InterPro" id="IPR024079">
    <property type="entry name" value="MetalloPept_cat_dom_sf"/>
</dbReference>
<evidence type="ECO:0000313" key="2">
    <source>
        <dbReference type="EMBL" id="SAL15871.1"/>
    </source>
</evidence>
<feature type="compositionally biased region" description="Polar residues" evidence="1">
    <location>
        <begin position="126"/>
        <end position="143"/>
    </location>
</feature>
<proteinExistence type="predicted"/>